<dbReference type="AlphaFoldDB" id="A0A150L8S4"/>
<proteinExistence type="predicted"/>
<gene>
    <name evidence="2" type="ORF">B4135_0412</name>
</gene>
<reference evidence="2 3" key="1">
    <citation type="submission" date="2016-01" db="EMBL/GenBank/DDBJ databases">
        <title>Draft Genome Sequences of Seven Thermophilic Sporeformers Isolated from Foods.</title>
        <authorList>
            <person name="Berendsen E.M."/>
            <person name="Wells-Bennik M.H."/>
            <person name="Krawcyk A.O."/>
            <person name="De Jong A."/>
            <person name="Holsappel S."/>
            <person name="Eijlander R.T."/>
            <person name="Kuipers O.P."/>
        </authorList>
    </citation>
    <scope>NUCLEOTIDE SEQUENCE [LARGE SCALE GENOMIC DNA]</scope>
    <source>
        <strain evidence="2 3">B4135</strain>
    </source>
</reference>
<feature type="region of interest" description="Disordered" evidence="1">
    <location>
        <begin position="125"/>
        <end position="150"/>
    </location>
</feature>
<feature type="compositionally biased region" description="Basic and acidic residues" evidence="1">
    <location>
        <begin position="22"/>
        <end position="32"/>
    </location>
</feature>
<feature type="region of interest" description="Disordered" evidence="1">
    <location>
        <begin position="1"/>
        <end position="81"/>
    </location>
</feature>
<name>A0A150L8S4_9BACI</name>
<dbReference type="EMBL" id="LQYT01000135">
    <property type="protein sequence ID" value="KYD08731.1"/>
    <property type="molecule type" value="Genomic_DNA"/>
</dbReference>
<comment type="caution">
    <text evidence="2">The sequence shown here is derived from an EMBL/GenBank/DDBJ whole genome shotgun (WGS) entry which is preliminary data.</text>
</comment>
<feature type="compositionally biased region" description="Basic residues" evidence="1">
    <location>
        <begin position="1"/>
        <end position="11"/>
    </location>
</feature>
<sequence>MPKNLSGRKGKCGSFRSAPVKVGKDPAREGKSKRMFRPIRSAKSLKNAFKQGKKDIPSAPFPGSCRSGWPESGHLVPEPPYQASGEFLEKANRCPAPFPAMAPICPVPVPQWTAPDDQTDFYIVAGNDSDPRQWTAPPARFRSQASPAHS</sequence>
<dbReference type="Proteomes" id="UP000075683">
    <property type="component" value="Unassembled WGS sequence"/>
</dbReference>
<organism evidence="2 3">
    <name type="scientific">Caldibacillus debilis</name>
    <dbReference type="NCBI Taxonomy" id="301148"/>
    <lineage>
        <taxon>Bacteria</taxon>
        <taxon>Bacillati</taxon>
        <taxon>Bacillota</taxon>
        <taxon>Bacilli</taxon>
        <taxon>Bacillales</taxon>
        <taxon>Bacillaceae</taxon>
        <taxon>Caldibacillus</taxon>
    </lineage>
</organism>
<evidence type="ECO:0000313" key="2">
    <source>
        <dbReference type="EMBL" id="KYD08731.1"/>
    </source>
</evidence>
<evidence type="ECO:0000313" key="3">
    <source>
        <dbReference type="Proteomes" id="UP000075683"/>
    </source>
</evidence>
<accession>A0A150L8S4</accession>
<protein>
    <submittedName>
        <fullName evidence="2">Uncharacterized protein</fullName>
    </submittedName>
</protein>
<dbReference type="STRING" id="301148.B4135_0412"/>
<evidence type="ECO:0000256" key="1">
    <source>
        <dbReference type="SAM" id="MobiDB-lite"/>
    </source>
</evidence>